<accession>A0AAU9VU13</accession>
<evidence type="ECO:0000256" key="2">
    <source>
        <dbReference type="ARBA" id="ARBA00022475"/>
    </source>
</evidence>
<feature type="domain" description="G-protein coupled receptors family 1 profile" evidence="7">
    <location>
        <begin position="448"/>
        <end position="588"/>
    </location>
</feature>
<feature type="transmembrane region" description="Helical" evidence="6">
    <location>
        <begin position="368"/>
        <end position="391"/>
    </location>
</feature>
<dbReference type="CDD" id="cd00637">
    <property type="entry name" value="7tm_classA_rhodopsin-like"/>
    <property type="match status" value="2"/>
</dbReference>
<dbReference type="GO" id="GO:0005886">
    <property type="term" value="C:plasma membrane"/>
    <property type="evidence" value="ECO:0007669"/>
    <property type="project" value="UniProtKB-SubCell"/>
</dbReference>
<proteinExistence type="predicted"/>
<dbReference type="SUPFAM" id="SSF81321">
    <property type="entry name" value="Family A G protein-coupled receptor-like"/>
    <property type="match status" value="3"/>
</dbReference>
<dbReference type="Proteomes" id="UP001159428">
    <property type="component" value="Unassembled WGS sequence"/>
</dbReference>
<feature type="transmembrane region" description="Helical" evidence="6">
    <location>
        <begin position="134"/>
        <end position="158"/>
    </location>
</feature>
<keyword evidence="2" id="KW-1003">Cell membrane</keyword>
<feature type="domain" description="G-protein coupled receptors family 1 profile" evidence="7">
    <location>
        <begin position="150"/>
        <end position="389"/>
    </location>
</feature>
<evidence type="ECO:0000313" key="8">
    <source>
        <dbReference type="EMBL" id="CAH3035952.1"/>
    </source>
</evidence>
<evidence type="ECO:0000256" key="1">
    <source>
        <dbReference type="ARBA" id="ARBA00004651"/>
    </source>
</evidence>
<feature type="transmembrane region" description="Helical" evidence="6">
    <location>
        <begin position="433"/>
        <end position="456"/>
    </location>
</feature>
<keyword evidence="9" id="KW-1185">Reference proteome</keyword>
<protein>
    <recommendedName>
        <fullName evidence="7">G-protein coupled receptors family 1 profile domain-containing protein</fullName>
    </recommendedName>
</protein>
<dbReference type="Pfam" id="PF00001">
    <property type="entry name" value="7tm_1"/>
    <property type="match status" value="3"/>
</dbReference>
<dbReference type="PROSITE" id="PS50262">
    <property type="entry name" value="G_PROTEIN_RECEP_F1_2"/>
    <property type="match status" value="3"/>
</dbReference>
<evidence type="ECO:0000256" key="4">
    <source>
        <dbReference type="ARBA" id="ARBA00022989"/>
    </source>
</evidence>
<dbReference type="EMBL" id="CALNXJ010000003">
    <property type="protein sequence ID" value="CAH3035952.1"/>
    <property type="molecule type" value="Genomic_DNA"/>
</dbReference>
<feature type="transmembrane region" description="Helical" evidence="6">
    <location>
        <begin position="170"/>
        <end position="195"/>
    </location>
</feature>
<evidence type="ECO:0000256" key="3">
    <source>
        <dbReference type="ARBA" id="ARBA00022692"/>
    </source>
</evidence>
<organism evidence="8 9">
    <name type="scientific">Pocillopora meandrina</name>
    <dbReference type="NCBI Taxonomy" id="46732"/>
    <lineage>
        <taxon>Eukaryota</taxon>
        <taxon>Metazoa</taxon>
        <taxon>Cnidaria</taxon>
        <taxon>Anthozoa</taxon>
        <taxon>Hexacorallia</taxon>
        <taxon>Scleractinia</taxon>
        <taxon>Astrocoeniina</taxon>
        <taxon>Pocilloporidae</taxon>
        <taxon>Pocillopora</taxon>
    </lineage>
</organism>
<dbReference type="GO" id="GO:0004930">
    <property type="term" value="F:G protein-coupled receptor activity"/>
    <property type="evidence" value="ECO:0007669"/>
    <property type="project" value="InterPro"/>
</dbReference>
<dbReference type="Gene3D" id="1.20.1070.10">
    <property type="entry name" value="Rhodopsin 7-helix transmembrane proteins"/>
    <property type="match status" value="3"/>
</dbReference>
<sequence length="588" mass="66644">MALLACYLPYGLVTAFITITGLNTQSITFVWCLTASLVLSNSTMNPFLYYWKMREMRQALDYINYSRELFINLNWRLERFFLFVCLCVALLTKIIIDDGTPGDNRRRKVGILFRDLLEKRINWNMFHKEHAHRIILLMFGIPLSISAVVGNVLIIVVLHKVSSLHPPSKLLLACLAFTDLNVGLIAHPLFCGLLFPPKRPSSCSRFLIVLNTSILFSAVSLSTMTAISVDRLLALLLGLRYRQVVTVRRVKISIVALWILCSFVVMMVIYGNRRMASGIFSAGFVMCIVISTFCYTKIYRTLRLSQVQVQDQSHQGQQNEEGTPLNKERYKKTVSTALWVQITLLACYVPFGLVSVFVNTTLRTPSIFFAWLLSITLLYFNSTLNPLLYCWKMRELRQEMKNVIRKIWEDGNHTVANQEYSCSMGLEETHKMIISILGIPLFISAVLGNILIIVALRKVSSLHPLSKLLLSCLSFTDLVMNLICHPLFAAISFSPEKSVVCYTLWILYTIAAFAFRGASLSTTTAISVDRLLALLLGLRYRQVLTVRRVKFLTFFLWLISASAAIVTFYGSRLASRMAFAAGLVYVAQ</sequence>
<evidence type="ECO:0000256" key="5">
    <source>
        <dbReference type="ARBA" id="ARBA00023136"/>
    </source>
</evidence>
<feature type="transmembrane region" description="Helical" evidence="6">
    <location>
        <begin position="25"/>
        <end position="51"/>
    </location>
</feature>
<evidence type="ECO:0000313" key="9">
    <source>
        <dbReference type="Proteomes" id="UP001159428"/>
    </source>
</evidence>
<feature type="domain" description="G-protein coupled receptors family 1 profile" evidence="7">
    <location>
        <begin position="1"/>
        <end position="49"/>
    </location>
</feature>
<feature type="transmembrane region" description="Helical" evidence="6">
    <location>
        <begin position="80"/>
        <end position="96"/>
    </location>
</feature>
<comment type="caution">
    <text evidence="8">The sequence shown here is derived from an EMBL/GenBank/DDBJ whole genome shotgun (WGS) entry which is preliminary data.</text>
</comment>
<feature type="transmembrane region" description="Helical" evidence="6">
    <location>
        <begin position="276"/>
        <end position="296"/>
    </location>
</feature>
<dbReference type="InterPro" id="IPR000276">
    <property type="entry name" value="GPCR_Rhodpsn"/>
</dbReference>
<name>A0AAU9VU13_9CNID</name>
<evidence type="ECO:0000259" key="7">
    <source>
        <dbReference type="PROSITE" id="PS50262"/>
    </source>
</evidence>
<keyword evidence="3 6" id="KW-0812">Transmembrane</keyword>
<dbReference type="InterPro" id="IPR017452">
    <property type="entry name" value="GPCR_Rhodpsn_7TM"/>
</dbReference>
<gene>
    <name evidence="8" type="ORF">PMEA_00016569</name>
</gene>
<feature type="transmembrane region" description="Helical" evidence="6">
    <location>
        <begin position="250"/>
        <end position="270"/>
    </location>
</feature>
<feature type="transmembrane region" description="Helical" evidence="6">
    <location>
        <begin position="337"/>
        <end position="362"/>
    </location>
</feature>
<feature type="transmembrane region" description="Helical" evidence="6">
    <location>
        <begin position="505"/>
        <end position="528"/>
    </location>
</feature>
<dbReference type="PRINTS" id="PR00237">
    <property type="entry name" value="GPCRRHODOPSN"/>
</dbReference>
<comment type="subcellular location">
    <subcellularLocation>
        <location evidence="1">Cell membrane</location>
        <topology evidence="1">Multi-pass membrane protein</topology>
    </subcellularLocation>
</comment>
<dbReference type="PANTHER" id="PTHR22750">
    <property type="entry name" value="G-PROTEIN COUPLED RECEPTOR"/>
    <property type="match status" value="1"/>
</dbReference>
<feature type="transmembrane region" description="Helical" evidence="6">
    <location>
        <begin position="548"/>
        <end position="569"/>
    </location>
</feature>
<keyword evidence="5 6" id="KW-0472">Membrane</keyword>
<dbReference type="AlphaFoldDB" id="A0AAU9VU13"/>
<reference evidence="8 9" key="1">
    <citation type="submission" date="2022-05" db="EMBL/GenBank/DDBJ databases">
        <authorList>
            <consortium name="Genoscope - CEA"/>
            <person name="William W."/>
        </authorList>
    </citation>
    <scope>NUCLEOTIDE SEQUENCE [LARGE SCALE GENOMIC DNA]</scope>
</reference>
<feature type="transmembrane region" description="Helical" evidence="6">
    <location>
        <begin position="207"/>
        <end position="229"/>
    </location>
</feature>
<evidence type="ECO:0000256" key="6">
    <source>
        <dbReference type="SAM" id="Phobius"/>
    </source>
</evidence>
<keyword evidence="4 6" id="KW-1133">Transmembrane helix</keyword>
<dbReference type="SMART" id="SM01381">
    <property type="entry name" value="7TM_GPCR_Srsx"/>
    <property type="match status" value="1"/>
</dbReference>